<keyword evidence="6" id="KW-0393">Immunoglobulin domain</keyword>
<evidence type="ECO:0000256" key="3">
    <source>
        <dbReference type="ARBA" id="ARBA00023136"/>
    </source>
</evidence>
<dbReference type="InterPro" id="IPR013783">
    <property type="entry name" value="Ig-like_fold"/>
</dbReference>
<keyword evidence="10" id="KW-1185">Reference proteome</keyword>
<feature type="signal peptide" evidence="7">
    <location>
        <begin position="1"/>
        <end position="16"/>
    </location>
</feature>
<evidence type="ECO:0000256" key="5">
    <source>
        <dbReference type="ARBA" id="ARBA00023180"/>
    </source>
</evidence>
<keyword evidence="3" id="KW-0472">Membrane</keyword>
<evidence type="ECO:0000256" key="4">
    <source>
        <dbReference type="ARBA" id="ARBA00023157"/>
    </source>
</evidence>
<evidence type="ECO:0000256" key="1">
    <source>
        <dbReference type="ARBA" id="ARBA00004370"/>
    </source>
</evidence>
<reference evidence="9 10" key="1">
    <citation type="submission" date="2020-10" db="EMBL/GenBank/DDBJ databases">
        <title>Pygocentrus nattereri (red-bellied piranha) genome, fPygNat1, primary haplotype.</title>
        <authorList>
            <person name="Myers G."/>
            <person name="Meyer A."/>
            <person name="Karagic N."/>
            <person name="Pippel M."/>
            <person name="Winkler S."/>
            <person name="Tracey A."/>
            <person name="Wood J."/>
            <person name="Formenti G."/>
            <person name="Howe K."/>
            <person name="Fedrigo O."/>
            <person name="Jarvis E.D."/>
        </authorList>
    </citation>
    <scope>NUCLEOTIDE SEQUENCE [LARGE SCALE GENOMIC DNA]</scope>
</reference>
<dbReference type="FunFam" id="2.60.40.10:FF:000142">
    <property type="entry name" value="V-set domain-containing T-cell activation inhibitor 1"/>
    <property type="match status" value="1"/>
</dbReference>
<organism evidence="9 10">
    <name type="scientific">Pygocentrus nattereri</name>
    <name type="common">Red-bellied piranha</name>
    <dbReference type="NCBI Taxonomy" id="42514"/>
    <lineage>
        <taxon>Eukaryota</taxon>
        <taxon>Metazoa</taxon>
        <taxon>Chordata</taxon>
        <taxon>Craniata</taxon>
        <taxon>Vertebrata</taxon>
        <taxon>Euteleostomi</taxon>
        <taxon>Actinopterygii</taxon>
        <taxon>Neopterygii</taxon>
        <taxon>Teleostei</taxon>
        <taxon>Ostariophysi</taxon>
        <taxon>Characiformes</taxon>
        <taxon>Characoidei</taxon>
        <taxon>Pygocentrus</taxon>
    </lineage>
</organism>
<evidence type="ECO:0000313" key="9">
    <source>
        <dbReference type="Ensembl" id="ENSPNAP00000027720.2"/>
    </source>
</evidence>
<dbReference type="Pfam" id="PF07686">
    <property type="entry name" value="V-set"/>
    <property type="match status" value="1"/>
</dbReference>
<dbReference type="GO" id="GO:0009897">
    <property type="term" value="C:external side of plasma membrane"/>
    <property type="evidence" value="ECO:0007669"/>
    <property type="project" value="TreeGrafter"/>
</dbReference>
<feature type="domain" description="Ig-like" evidence="8">
    <location>
        <begin position="38"/>
        <end position="130"/>
    </location>
</feature>
<dbReference type="InterPro" id="IPR050504">
    <property type="entry name" value="IgSF_BTN/MOG"/>
</dbReference>
<keyword evidence="4" id="KW-1015">Disulfide bond</keyword>
<proteinExistence type="predicted"/>
<dbReference type="InterPro" id="IPR013106">
    <property type="entry name" value="Ig_V-set"/>
</dbReference>
<evidence type="ECO:0000313" key="10">
    <source>
        <dbReference type="Proteomes" id="UP001501920"/>
    </source>
</evidence>
<evidence type="ECO:0000256" key="6">
    <source>
        <dbReference type="ARBA" id="ARBA00023319"/>
    </source>
</evidence>
<keyword evidence="5" id="KW-0325">Glycoprotein</keyword>
<keyword evidence="2 7" id="KW-0732">Signal</keyword>
<comment type="subcellular location">
    <subcellularLocation>
        <location evidence="1">Membrane</location>
    </subcellularLocation>
</comment>
<dbReference type="InterPro" id="IPR053896">
    <property type="entry name" value="BTN3A2-like_Ig-C"/>
</dbReference>
<dbReference type="PANTHER" id="PTHR24100:SF149">
    <property type="entry name" value="BG-LIKE ANTIGEN 1-RELATED"/>
    <property type="match status" value="1"/>
</dbReference>
<evidence type="ECO:0000259" key="8">
    <source>
        <dbReference type="PROSITE" id="PS50835"/>
    </source>
</evidence>
<dbReference type="InterPro" id="IPR036179">
    <property type="entry name" value="Ig-like_dom_sf"/>
</dbReference>
<dbReference type="InterPro" id="IPR003599">
    <property type="entry name" value="Ig_sub"/>
</dbReference>
<dbReference type="PANTHER" id="PTHR24100">
    <property type="entry name" value="BUTYROPHILIN"/>
    <property type="match status" value="1"/>
</dbReference>
<accession>A0A3B4DWA7</accession>
<dbReference type="STRING" id="42514.ENSPNAP00000027720"/>
<dbReference type="GO" id="GO:1903037">
    <property type="term" value="P:regulation of leukocyte cell-cell adhesion"/>
    <property type="evidence" value="ECO:0007669"/>
    <property type="project" value="UniProtKB-ARBA"/>
</dbReference>
<dbReference type="SUPFAM" id="SSF48726">
    <property type="entry name" value="Immunoglobulin"/>
    <property type="match status" value="2"/>
</dbReference>
<dbReference type="PROSITE" id="PS50835">
    <property type="entry name" value="IG_LIKE"/>
    <property type="match status" value="2"/>
</dbReference>
<dbReference type="SMART" id="SM00406">
    <property type="entry name" value="IGv"/>
    <property type="match status" value="1"/>
</dbReference>
<dbReference type="GO" id="GO:0050863">
    <property type="term" value="P:regulation of T cell activation"/>
    <property type="evidence" value="ECO:0007669"/>
    <property type="project" value="UniProtKB-ARBA"/>
</dbReference>
<dbReference type="InterPro" id="IPR007110">
    <property type="entry name" value="Ig-like_dom"/>
</dbReference>
<dbReference type="AlphaFoldDB" id="A0A3B4DWA7"/>
<reference evidence="9" key="2">
    <citation type="submission" date="2025-08" db="UniProtKB">
        <authorList>
            <consortium name="Ensembl"/>
        </authorList>
    </citation>
    <scope>IDENTIFICATION</scope>
</reference>
<evidence type="ECO:0000256" key="7">
    <source>
        <dbReference type="SAM" id="SignalP"/>
    </source>
</evidence>
<reference evidence="9" key="3">
    <citation type="submission" date="2025-09" db="UniProtKB">
        <authorList>
            <consortium name="Ensembl"/>
        </authorList>
    </citation>
    <scope>IDENTIFICATION</scope>
</reference>
<dbReference type="Ensembl" id="ENSPNAT00000001871.2">
    <property type="protein sequence ID" value="ENSPNAP00000027720.2"/>
    <property type="gene ID" value="ENSPNAG00000002650.2"/>
</dbReference>
<dbReference type="OMA" id="QENIGDP"/>
<dbReference type="Pfam" id="PF22705">
    <property type="entry name" value="C2-set_3"/>
    <property type="match status" value="1"/>
</dbReference>
<protein>
    <recommendedName>
        <fullName evidence="8">Ig-like domain-containing protein</fullName>
    </recommendedName>
</protein>
<name>A0A3B4DWA7_PYGNA</name>
<sequence length="238" mass="26255">MLTAVVVLWILSSNQSCSVAGTFSLSVPDGFISAQIRSSVVLPCGLSTTLDIRSYEVRWHRPNKKDNPILLFEDLKVQENAGDPQYRGRASLIGELENGNASLKLENLTVADRGEYVCFVKSTEWYERVSVILNIIVVGSPPLLSLTETEEEKVNVTCVSDGWSPNPTLIWRDKRGKELRNRADHNTDSEGLVSVSSWLLFSPSESEWISCSVGSSDQEMREGRVLPLKPATATAEPG</sequence>
<dbReference type="GO" id="GO:0005102">
    <property type="term" value="F:signaling receptor binding"/>
    <property type="evidence" value="ECO:0007669"/>
    <property type="project" value="TreeGrafter"/>
</dbReference>
<evidence type="ECO:0000256" key="2">
    <source>
        <dbReference type="ARBA" id="ARBA00022729"/>
    </source>
</evidence>
<dbReference type="GO" id="GO:0001817">
    <property type="term" value="P:regulation of cytokine production"/>
    <property type="evidence" value="ECO:0007669"/>
    <property type="project" value="TreeGrafter"/>
</dbReference>
<dbReference type="GO" id="GO:0050852">
    <property type="term" value="P:T cell receptor signaling pathway"/>
    <property type="evidence" value="ECO:0007669"/>
    <property type="project" value="TreeGrafter"/>
</dbReference>
<dbReference type="Gene3D" id="2.60.40.10">
    <property type="entry name" value="Immunoglobulins"/>
    <property type="match status" value="2"/>
</dbReference>
<dbReference type="GeneTree" id="ENSGT01120000271914"/>
<dbReference type="SMART" id="SM00409">
    <property type="entry name" value="IG"/>
    <property type="match status" value="1"/>
</dbReference>
<feature type="domain" description="Ig-like" evidence="8">
    <location>
        <begin position="141"/>
        <end position="221"/>
    </location>
</feature>
<feature type="chain" id="PRO_5043512236" description="Ig-like domain-containing protein" evidence="7">
    <location>
        <begin position="17"/>
        <end position="238"/>
    </location>
</feature>
<dbReference type="Proteomes" id="UP001501920">
    <property type="component" value="Chromosome 22"/>
</dbReference>